<evidence type="ECO:0000256" key="2">
    <source>
        <dbReference type="ARBA" id="ARBA00022729"/>
    </source>
</evidence>
<reference evidence="5 6" key="1">
    <citation type="submission" date="2021-02" db="EMBL/GenBank/DDBJ databases">
        <authorList>
            <person name="Vanwijnsberghe S."/>
        </authorList>
    </citation>
    <scope>NUCLEOTIDE SEQUENCE [LARGE SCALE GENOMIC DNA]</scope>
    <source>
        <strain evidence="5 6">R-69658</strain>
    </source>
</reference>
<dbReference type="Gene3D" id="3.40.50.2300">
    <property type="match status" value="2"/>
</dbReference>
<feature type="chain" id="PRO_5046929516" evidence="3">
    <location>
        <begin position="23"/>
        <end position="375"/>
    </location>
</feature>
<dbReference type="EMBL" id="CAJNAU010000176">
    <property type="protein sequence ID" value="CAE6863028.1"/>
    <property type="molecule type" value="Genomic_DNA"/>
</dbReference>
<feature type="signal peptide" evidence="3">
    <location>
        <begin position="1"/>
        <end position="22"/>
    </location>
</feature>
<dbReference type="InterPro" id="IPR028082">
    <property type="entry name" value="Peripla_BP_I"/>
</dbReference>
<keyword evidence="6" id="KW-1185">Reference proteome</keyword>
<dbReference type="CDD" id="cd06342">
    <property type="entry name" value="PBP1_ABC_LIVBP-like"/>
    <property type="match status" value="1"/>
</dbReference>
<name>A0ABM8T817_9BURK</name>
<dbReference type="InterPro" id="IPR028081">
    <property type="entry name" value="Leu-bd"/>
</dbReference>
<evidence type="ECO:0000313" key="6">
    <source>
        <dbReference type="Proteomes" id="UP000674425"/>
    </source>
</evidence>
<proteinExistence type="inferred from homology"/>
<dbReference type="Pfam" id="PF13458">
    <property type="entry name" value="Peripla_BP_6"/>
    <property type="match status" value="1"/>
</dbReference>
<evidence type="ECO:0000259" key="4">
    <source>
        <dbReference type="Pfam" id="PF13458"/>
    </source>
</evidence>
<gene>
    <name evidence="5" type="primary">livK_3</name>
    <name evidence="5" type="ORF">R69658_07712</name>
</gene>
<comment type="caution">
    <text evidence="5">The sequence shown here is derived from an EMBL/GenBank/DDBJ whole genome shotgun (WGS) entry which is preliminary data.</text>
</comment>
<keyword evidence="2 3" id="KW-0732">Signal</keyword>
<evidence type="ECO:0000313" key="5">
    <source>
        <dbReference type="EMBL" id="CAE6863028.1"/>
    </source>
</evidence>
<dbReference type="SUPFAM" id="SSF53822">
    <property type="entry name" value="Periplasmic binding protein-like I"/>
    <property type="match status" value="1"/>
</dbReference>
<feature type="domain" description="Leucine-binding protein" evidence="4">
    <location>
        <begin position="25"/>
        <end position="364"/>
    </location>
</feature>
<evidence type="ECO:0000256" key="3">
    <source>
        <dbReference type="SAM" id="SignalP"/>
    </source>
</evidence>
<dbReference type="RefSeq" id="WP_200622676.1">
    <property type="nucleotide sequence ID" value="NZ_CAJNAU010000176.1"/>
</dbReference>
<dbReference type="PANTHER" id="PTHR47151">
    <property type="entry name" value="LEU/ILE/VAL-BINDING ABC TRANSPORTER SUBUNIT"/>
    <property type="match status" value="1"/>
</dbReference>
<dbReference type="PANTHER" id="PTHR47151:SF2">
    <property type="entry name" value="AMINO ACID BINDING PROTEIN"/>
    <property type="match status" value="1"/>
</dbReference>
<organism evidence="5 6">
    <name type="scientific">Paraburkholderia aspalathi</name>
    <dbReference type="NCBI Taxonomy" id="1324617"/>
    <lineage>
        <taxon>Bacteria</taxon>
        <taxon>Pseudomonadati</taxon>
        <taxon>Pseudomonadota</taxon>
        <taxon>Betaproteobacteria</taxon>
        <taxon>Burkholderiales</taxon>
        <taxon>Burkholderiaceae</taxon>
        <taxon>Paraburkholderia</taxon>
    </lineage>
</organism>
<evidence type="ECO:0000256" key="1">
    <source>
        <dbReference type="ARBA" id="ARBA00010062"/>
    </source>
</evidence>
<dbReference type="Proteomes" id="UP000674425">
    <property type="component" value="Unassembled WGS sequence"/>
</dbReference>
<sequence length="375" mass="39650">MKNAVVSIAVLATAIQCGLVQAAQTISIGFAGPLTGAIAEVGKDAENGARLAVDDANAAGITIRGQKIQFILDAEDDQADPRTAVTIAQKLVEDGVVGVIGHVTSGATIPASKVYANADIPQISPSATNPEFTHQGLPTAFRVIGDDSYVGRVIGQYLIKTMKLKRIAIVDDRTAYGQGLADVVAESVKANGGEVIDREFVTSNTIDFHSVLTNIKSKQADAIFYGGVDGQAGPMRKQMTSLAMKIPMVGSGLETDKFIQLAGLNAVEGTLSAEPGEPLHSMPGGKDFEARFKKYGSVVIFAPFSYDAVWALINAMKLANSTKPNDYLPFLQKVDFTGITGRIAFDSRGDLRTAPVTLYEAKSGHFVPVETSTLK</sequence>
<comment type="similarity">
    <text evidence="1">Belongs to the leucine-binding protein family.</text>
</comment>
<protein>
    <submittedName>
        <fullName evidence="5">Leucine-specific-binding protein</fullName>
    </submittedName>
</protein>
<accession>A0ABM8T817</accession>